<dbReference type="AlphaFoldDB" id="A0AAV4WLE6"/>
<keyword evidence="2" id="KW-1185">Reference proteome</keyword>
<gene>
    <name evidence="1" type="ORF">CDAR_283401</name>
</gene>
<protein>
    <submittedName>
        <fullName evidence="1">Uncharacterized protein</fullName>
    </submittedName>
</protein>
<dbReference type="Proteomes" id="UP001054837">
    <property type="component" value="Unassembled WGS sequence"/>
</dbReference>
<accession>A0AAV4WLE6</accession>
<evidence type="ECO:0000313" key="2">
    <source>
        <dbReference type="Proteomes" id="UP001054837"/>
    </source>
</evidence>
<dbReference type="EMBL" id="BPLQ01014776">
    <property type="protein sequence ID" value="GIY83079.1"/>
    <property type="molecule type" value="Genomic_DNA"/>
</dbReference>
<name>A0AAV4WLE6_9ARAC</name>
<sequence>MRLLSISHRGGFPFEMGRLPLQGTNRRGTQKTNEGLLKTMPALLQTMDHLASTSVRFARQLQKSDCRTANAAVNRSKRTNLKSSSWANIMRLNRHQSELLYINSLS</sequence>
<evidence type="ECO:0000313" key="1">
    <source>
        <dbReference type="EMBL" id="GIY83079.1"/>
    </source>
</evidence>
<comment type="caution">
    <text evidence="1">The sequence shown here is derived from an EMBL/GenBank/DDBJ whole genome shotgun (WGS) entry which is preliminary data.</text>
</comment>
<reference evidence="1 2" key="1">
    <citation type="submission" date="2021-06" db="EMBL/GenBank/DDBJ databases">
        <title>Caerostris darwini draft genome.</title>
        <authorList>
            <person name="Kono N."/>
            <person name="Arakawa K."/>
        </authorList>
    </citation>
    <scope>NUCLEOTIDE SEQUENCE [LARGE SCALE GENOMIC DNA]</scope>
</reference>
<proteinExistence type="predicted"/>
<organism evidence="1 2">
    <name type="scientific">Caerostris darwini</name>
    <dbReference type="NCBI Taxonomy" id="1538125"/>
    <lineage>
        <taxon>Eukaryota</taxon>
        <taxon>Metazoa</taxon>
        <taxon>Ecdysozoa</taxon>
        <taxon>Arthropoda</taxon>
        <taxon>Chelicerata</taxon>
        <taxon>Arachnida</taxon>
        <taxon>Araneae</taxon>
        <taxon>Araneomorphae</taxon>
        <taxon>Entelegynae</taxon>
        <taxon>Araneoidea</taxon>
        <taxon>Araneidae</taxon>
        <taxon>Caerostris</taxon>
    </lineage>
</organism>